<sequence length="545" mass="60460">MASSDEKIRALIGAGIPSEKVAAVTEKAQLLCEEFTSLGISKMEDKLNVILILFDIKQKKHGVAPLPDKLKSFTTISELSILSQPKKKSEQALQDWESTKFQNNELRMDFKDTASKLDESLSQEVTRMMGDKELRFQLLDVLVVSYDCFNGVYGALWENVEMTDGEGIQRYKDMQKDFTDSIHKSEAAGHTPQQNSEDLIDLYLSYALTVETFDRKMKGVASKTGAKWKLAPAKKAFRILEKKNLRPGARGVILVCDAGRGMFEAETMNDVCKVRVAVLELSATDPNVWIVRIKERYIDASSGGWRDDLINFKIMHENGGFHVFEAQISQGKMLTARQSLDGHLVFNKCRNATELLTACFGDFAPLLALAVGKAGDKMVAWAKANRWFLEDDISNWGGVLCHTDHGKINGFDLAGITVGVANKFLEACSQHCASLVSCLVNTDIKQGTWGITSSIKPLVKQFLIELKLGGCKGIEGHMEEFLGEASQLEVIDLHDTGVLGDIVVLANHKNLKVANFKKPNPLGRIKLRNRARRWCCVSPIASSLI</sequence>
<organism evidence="1">
    <name type="scientific">Octactis speculum</name>
    <dbReference type="NCBI Taxonomy" id="3111310"/>
    <lineage>
        <taxon>Eukaryota</taxon>
        <taxon>Sar</taxon>
        <taxon>Stramenopiles</taxon>
        <taxon>Ochrophyta</taxon>
        <taxon>Dictyochophyceae</taxon>
        <taxon>Dictyochales</taxon>
        <taxon>Dictyochaceae</taxon>
        <taxon>Octactis</taxon>
    </lineage>
</organism>
<evidence type="ECO:0000313" key="1">
    <source>
        <dbReference type="EMBL" id="CAD9422115.1"/>
    </source>
</evidence>
<accession>A0A7S2CCR6</accession>
<gene>
    <name evidence="1" type="ORF">DSPE1174_LOCUS13871</name>
</gene>
<dbReference type="EMBL" id="HBGS01027397">
    <property type="protein sequence ID" value="CAD9422115.1"/>
    <property type="molecule type" value="Transcribed_RNA"/>
</dbReference>
<dbReference type="AlphaFoldDB" id="A0A7S2CCR6"/>
<name>A0A7S2CCR6_9STRA</name>
<proteinExistence type="predicted"/>
<reference evidence="1" key="1">
    <citation type="submission" date="2021-01" db="EMBL/GenBank/DDBJ databases">
        <authorList>
            <person name="Corre E."/>
            <person name="Pelletier E."/>
            <person name="Niang G."/>
            <person name="Scheremetjew M."/>
            <person name="Finn R."/>
            <person name="Kale V."/>
            <person name="Holt S."/>
            <person name="Cochrane G."/>
            <person name="Meng A."/>
            <person name="Brown T."/>
            <person name="Cohen L."/>
        </authorList>
    </citation>
    <scope>NUCLEOTIDE SEQUENCE</scope>
    <source>
        <strain evidence="1">CCMP1381</strain>
    </source>
</reference>
<protein>
    <submittedName>
        <fullName evidence="1">Uncharacterized protein</fullName>
    </submittedName>
</protein>